<dbReference type="KEGG" id="sace:GIY23_13760"/>
<dbReference type="AlphaFoldDB" id="A0A5Q3Q753"/>
<evidence type="ECO:0000313" key="2">
    <source>
        <dbReference type="EMBL" id="QGK70448.1"/>
    </source>
</evidence>
<dbReference type="GO" id="GO:0003677">
    <property type="term" value="F:DNA binding"/>
    <property type="evidence" value="ECO:0007669"/>
    <property type="project" value="InterPro"/>
</dbReference>
<dbReference type="Proteomes" id="UP000371041">
    <property type="component" value="Chromosome"/>
</dbReference>
<dbReference type="SUPFAM" id="SSF46785">
    <property type="entry name" value="Winged helix' DNA-binding domain"/>
    <property type="match status" value="1"/>
</dbReference>
<dbReference type="Gene3D" id="1.10.10.10">
    <property type="entry name" value="Winged helix-like DNA-binding domain superfamily/Winged helix DNA-binding domain"/>
    <property type="match status" value="1"/>
</dbReference>
<keyword evidence="3" id="KW-1185">Reference proteome</keyword>
<feature type="domain" description="HTH iclR-type" evidence="1">
    <location>
        <begin position="19"/>
        <end position="58"/>
    </location>
</feature>
<dbReference type="InterPro" id="IPR036388">
    <property type="entry name" value="WH-like_DNA-bd_sf"/>
</dbReference>
<sequence>MQLGEVVAVDHSWQRAVRRVLARHPDGLSLSEVADEVGLSRANTWHALDELSRAGAVREYRRRSAEGRTRHVSLWRLREQWQVS</sequence>
<proteinExistence type="predicted"/>
<protein>
    <submittedName>
        <fullName evidence="2">Helix-turn-helix domain-containing protein</fullName>
    </submittedName>
</protein>
<dbReference type="GO" id="GO:0006355">
    <property type="term" value="P:regulation of DNA-templated transcription"/>
    <property type="evidence" value="ECO:0007669"/>
    <property type="project" value="InterPro"/>
</dbReference>
<gene>
    <name evidence="2" type="ORF">GIY23_13760</name>
</gene>
<evidence type="ECO:0000259" key="1">
    <source>
        <dbReference type="Pfam" id="PF09339"/>
    </source>
</evidence>
<dbReference type="InterPro" id="IPR036390">
    <property type="entry name" value="WH_DNA-bd_sf"/>
</dbReference>
<name>A0A5Q3Q753_9PSEU</name>
<dbReference type="InterPro" id="IPR005471">
    <property type="entry name" value="Tscrpt_reg_IclR_N"/>
</dbReference>
<dbReference type="Pfam" id="PF09339">
    <property type="entry name" value="HTH_IclR"/>
    <property type="match status" value="1"/>
</dbReference>
<evidence type="ECO:0000313" key="3">
    <source>
        <dbReference type="Proteomes" id="UP000371041"/>
    </source>
</evidence>
<reference evidence="3" key="1">
    <citation type="submission" date="2019-11" db="EMBL/GenBank/DDBJ databases">
        <title>The complete genome sequence of Saccharopolyspora sp. E2A.</title>
        <authorList>
            <person name="Zhang G."/>
        </authorList>
    </citation>
    <scope>NUCLEOTIDE SEQUENCE [LARGE SCALE GENOMIC DNA]</scope>
    <source>
        <strain evidence="3">E2A</strain>
    </source>
</reference>
<organism evidence="2 3">
    <name type="scientific">Allosaccharopolyspora coralli</name>
    <dbReference type="NCBI Taxonomy" id="2665642"/>
    <lineage>
        <taxon>Bacteria</taxon>
        <taxon>Bacillati</taxon>
        <taxon>Actinomycetota</taxon>
        <taxon>Actinomycetes</taxon>
        <taxon>Pseudonocardiales</taxon>
        <taxon>Pseudonocardiaceae</taxon>
        <taxon>Allosaccharopolyspora</taxon>
    </lineage>
</organism>
<accession>A0A5Q3Q753</accession>
<dbReference type="RefSeq" id="WP_154077030.1">
    <property type="nucleotide sequence ID" value="NZ_CP045929.1"/>
</dbReference>
<dbReference type="EMBL" id="CP045929">
    <property type="protein sequence ID" value="QGK70448.1"/>
    <property type="molecule type" value="Genomic_DNA"/>
</dbReference>